<keyword evidence="3" id="KW-1185">Reference proteome</keyword>
<evidence type="ECO:0000256" key="1">
    <source>
        <dbReference type="SAM" id="MobiDB-lite"/>
    </source>
</evidence>
<proteinExistence type="predicted"/>
<protein>
    <submittedName>
        <fullName evidence="2">Uncharacterized protein</fullName>
    </submittedName>
</protein>
<dbReference type="RefSeq" id="WP_344019957.1">
    <property type="nucleotide sequence ID" value="NZ_BAAABX010000007.1"/>
</dbReference>
<accession>A0ABN0YAN2</accession>
<comment type="caution">
    <text evidence="2">The sequence shown here is derived from an EMBL/GenBank/DDBJ whole genome shotgun (WGS) entry which is preliminary data.</text>
</comment>
<sequence length="172" mass="19546">MHAHGYLWTGEKTTFDKESIRRPPPPLAPTTTSPDEVQQRYREAVAEWKTTDVPPIETALWLLKPPRLIRGTWEEPKEAADWLGQQLTEHASRFASDHDRDTTRMDVLVASAAERLALGGDISLGFYLRGTLFLSVALVTCSPNRANPELPCSLSWDERDRTVRRTRPPQRT</sequence>
<name>A0ABN0YAN2_9ACTN</name>
<gene>
    <name evidence="2" type="ORF">GCM10010357_07330</name>
</gene>
<feature type="region of interest" description="Disordered" evidence="1">
    <location>
        <begin position="1"/>
        <end position="35"/>
    </location>
</feature>
<evidence type="ECO:0000313" key="2">
    <source>
        <dbReference type="EMBL" id="GAA0389151.1"/>
    </source>
</evidence>
<evidence type="ECO:0000313" key="3">
    <source>
        <dbReference type="Proteomes" id="UP001500879"/>
    </source>
</evidence>
<dbReference type="Proteomes" id="UP001500879">
    <property type="component" value="Unassembled WGS sequence"/>
</dbReference>
<reference evidence="2 3" key="1">
    <citation type="journal article" date="2019" name="Int. J. Syst. Evol. Microbiol.">
        <title>The Global Catalogue of Microorganisms (GCM) 10K type strain sequencing project: providing services to taxonomists for standard genome sequencing and annotation.</title>
        <authorList>
            <consortium name="The Broad Institute Genomics Platform"/>
            <consortium name="The Broad Institute Genome Sequencing Center for Infectious Disease"/>
            <person name="Wu L."/>
            <person name="Ma J."/>
        </authorList>
    </citation>
    <scope>NUCLEOTIDE SEQUENCE [LARGE SCALE GENOMIC DNA]</scope>
    <source>
        <strain evidence="2 3">JCM 4788</strain>
    </source>
</reference>
<dbReference type="EMBL" id="BAAABX010000007">
    <property type="protein sequence ID" value="GAA0389151.1"/>
    <property type="molecule type" value="Genomic_DNA"/>
</dbReference>
<organism evidence="2 3">
    <name type="scientific">Streptomyces luteireticuli</name>
    <dbReference type="NCBI Taxonomy" id="173858"/>
    <lineage>
        <taxon>Bacteria</taxon>
        <taxon>Bacillati</taxon>
        <taxon>Actinomycetota</taxon>
        <taxon>Actinomycetes</taxon>
        <taxon>Kitasatosporales</taxon>
        <taxon>Streptomycetaceae</taxon>
        <taxon>Streptomyces</taxon>
    </lineage>
</organism>